<protein>
    <submittedName>
        <fullName evidence="14">Homeobox domain-containing protein</fullName>
    </submittedName>
</protein>
<evidence type="ECO:0000256" key="10">
    <source>
        <dbReference type="RuleBase" id="RU000682"/>
    </source>
</evidence>
<evidence type="ECO:0000256" key="3">
    <source>
        <dbReference type="ARBA" id="ARBA00022473"/>
    </source>
</evidence>
<feature type="domain" description="Homeobox" evidence="11">
    <location>
        <begin position="99"/>
        <end position="159"/>
    </location>
</feature>
<evidence type="ECO:0000256" key="8">
    <source>
        <dbReference type="ARBA" id="ARBA00023242"/>
    </source>
</evidence>
<comment type="similarity">
    <text evidence="2">Belongs to the paired homeobox family.</text>
</comment>
<dbReference type="InterPro" id="IPR023339">
    <property type="entry name" value="CVC"/>
</dbReference>
<dbReference type="PANTHER" id="PTHR46892">
    <property type="entry name" value="VISUAL SYSTEM HOMEOBOX 2"/>
    <property type="match status" value="1"/>
</dbReference>
<feature type="domain" description="CVC" evidence="12">
    <location>
        <begin position="161"/>
        <end position="205"/>
    </location>
</feature>
<evidence type="ECO:0000256" key="9">
    <source>
        <dbReference type="PROSITE-ProRule" id="PRU00108"/>
    </source>
</evidence>
<dbReference type="InterPro" id="IPR009057">
    <property type="entry name" value="Homeodomain-like_sf"/>
</dbReference>
<reference evidence="14" key="1">
    <citation type="submission" date="2016-11" db="UniProtKB">
        <authorList>
            <consortium name="WormBaseParasite"/>
        </authorList>
    </citation>
    <scope>IDENTIFICATION</scope>
</reference>
<dbReference type="Proteomes" id="UP000095280">
    <property type="component" value="Unplaced"/>
</dbReference>
<evidence type="ECO:0000259" key="12">
    <source>
        <dbReference type="PROSITE" id="PS51496"/>
    </source>
</evidence>
<organism evidence="13 14">
    <name type="scientific">Macrostomum lignano</name>
    <dbReference type="NCBI Taxonomy" id="282301"/>
    <lineage>
        <taxon>Eukaryota</taxon>
        <taxon>Metazoa</taxon>
        <taxon>Spiralia</taxon>
        <taxon>Lophotrochozoa</taxon>
        <taxon>Platyhelminthes</taxon>
        <taxon>Rhabditophora</taxon>
        <taxon>Macrostomorpha</taxon>
        <taxon>Macrostomida</taxon>
        <taxon>Macrostomidae</taxon>
        <taxon>Macrostomum</taxon>
    </lineage>
</organism>
<keyword evidence="3" id="KW-0217">Developmental protein</keyword>
<dbReference type="SMART" id="SM00389">
    <property type="entry name" value="HOX"/>
    <property type="match status" value="1"/>
</dbReference>
<evidence type="ECO:0000313" key="13">
    <source>
        <dbReference type="Proteomes" id="UP000095280"/>
    </source>
</evidence>
<dbReference type="WBParaSite" id="snap_masked-unitig_24174-processed-gene-0.0-mRNA-1">
    <property type="protein sequence ID" value="snap_masked-unitig_24174-processed-gene-0.0-mRNA-1"/>
    <property type="gene ID" value="snap_masked-unitig_24174-processed-gene-0.0"/>
</dbReference>
<dbReference type="GO" id="GO:0006357">
    <property type="term" value="P:regulation of transcription by RNA polymerase II"/>
    <property type="evidence" value="ECO:0007669"/>
    <property type="project" value="TreeGrafter"/>
</dbReference>
<keyword evidence="5 9" id="KW-0238">DNA-binding</keyword>
<keyword evidence="7" id="KW-0804">Transcription</keyword>
<evidence type="ECO:0000256" key="7">
    <source>
        <dbReference type="ARBA" id="ARBA00023163"/>
    </source>
</evidence>
<evidence type="ECO:0000259" key="11">
    <source>
        <dbReference type="PROSITE" id="PS50071"/>
    </source>
</evidence>
<dbReference type="PANTHER" id="PTHR46892:SF3">
    <property type="entry name" value="VISUAL SYSTEM HOMEOBOX 2"/>
    <property type="match status" value="1"/>
</dbReference>
<dbReference type="GO" id="GO:0005634">
    <property type="term" value="C:nucleus"/>
    <property type="evidence" value="ECO:0007669"/>
    <property type="project" value="UniProtKB-SubCell"/>
</dbReference>
<dbReference type="GO" id="GO:1990837">
    <property type="term" value="F:sequence-specific double-stranded DNA binding"/>
    <property type="evidence" value="ECO:0007669"/>
    <property type="project" value="TreeGrafter"/>
</dbReference>
<dbReference type="PROSITE" id="PS50071">
    <property type="entry name" value="HOMEOBOX_2"/>
    <property type="match status" value="1"/>
</dbReference>
<keyword evidence="6 9" id="KW-0371">Homeobox</keyword>
<evidence type="ECO:0000256" key="6">
    <source>
        <dbReference type="ARBA" id="ARBA00023155"/>
    </source>
</evidence>
<dbReference type="FunFam" id="1.10.10.60:FF:000679">
    <property type="entry name" value="Homeobox protein aristaless"/>
    <property type="match status" value="1"/>
</dbReference>
<sequence length="205" mass="22529">CSIGNVVHQLPASLKFEASKRLLTSENCSACPPPSSRRPGSFQVTIAPRRCRHRGPLPPAVGPQRPWGAALVCGTFAAEQATHIGNCFHWGSQAGRRAKKRRHRTVFASSTQLEGLERAFGDTHYPDVQQREPSAPPLASREDRVQVWFQNRRAKWRRAEKTWGAGAPAMAEFGLYGAMVRHSLVLRQPGTDWKGTAAAVGCPAR</sequence>
<evidence type="ECO:0000256" key="5">
    <source>
        <dbReference type="ARBA" id="ARBA00023125"/>
    </source>
</evidence>
<name>A0A1I8JPM9_9PLAT</name>
<evidence type="ECO:0000313" key="14">
    <source>
        <dbReference type="WBParaSite" id="snap_masked-unitig_24174-processed-gene-0.0-mRNA-1"/>
    </source>
</evidence>
<dbReference type="PROSITE" id="PS51496">
    <property type="entry name" value="CVC"/>
    <property type="match status" value="1"/>
</dbReference>
<dbReference type="InterPro" id="IPR001356">
    <property type="entry name" value="HD"/>
</dbReference>
<accession>A0A1I8JPM9</accession>
<keyword evidence="8 9" id="KW-0539">Nucleus</keyword>
<proteinExistence type="inferred from homology"/>
<dbReference type="AlphaFoldDB" id="A0A1I8JPM9"/>
<dbReference type="Pfam" id="PF00046">
    <property type="entry name" value="Homeodomain"/>
    <property type="match status" value="1"/>
</dbReference>
<dbReference type="InterPro" id="IPR052294">
    <property type="entry name" value="VSX_homeobox_regulators"/>
</dbReference>
<comment type="subcellular location">
    <subcellularLocation>
        <location evidence="1 9 10">Nucleus</location>
    </subcellularLocation>
</comment>
<dbReference type="Gene3D" id="1.10.10.60">
    <property type="entry name" value="Homeodomain-like"/>
    <property type="match status" value="1"/>
</dbReference>
<evidence type="ECO:0000256" key="1">
    <source>
        <dbReference type="ARBA" id="ARBA00004123"/>
    </source>
</evidence>
<keyword evidence="4" id="KW-0805">Transcription regulation</keyword>
<keyword evidence="13" id="KW-1185">Reference proteome</keyword>
<dbReference type="CDD" id="cd00086">
    <property type="entry name" value="homeodomain"/>
    <property type="match status" value="1"/>
</dbReference>
<dbReference type="SUPFAM" id="SSF46689">
    <property type="entry name" value="Homeodomain-like"/>
    <property type="match status" value="1"/>
</dbReference>
<evidence type="ECO:0000256" key="4">
    <source>
        <dbReference type="ARBA" id="ARBA00023015"/>
    </source>
</evidence>
<feature type="DNA-binding region" description="Homeobox" evidence="9">
    <location>
        <begin position="101"/>
        <end position="160"/>
    </location>
</feature>
<evidence type="ECO:0000256" key="2">
    <source>
        <dbReference type="ARBA" id="ARBA00005733"/>
    </source>
</evidence>